<dbReference type="GeneID" id="81470497"/>
<dbReference type="Gene3D" id="3.40.710.10">
    <property type="entry name" value="DD-peptidase/beta-lactamase superfamily"/>
    <property type="match status" value="1"/>
</dbReference>
<dbReference type="PANTHER" id="PTHR43283">
    <property type="entry name" value="BETA-LACTAMASE-RELATED"/>
    <property type="match status" value="1"/>
</dbReference>
<evidence type="ECO:0000313" key="2">
    <source>
        <dbReference type="EMBL" id="QNN78945.1"/>
    </source>
</evidence>
<dbReference type="EMBL" id="CP060731">
    <property type="protein sequence ID" value="QNN78945.1"/>
    <property type="molecule type" value="Genomic_DNA"/>
</dbReference>
<dbReference type="SUPFAM" id="SSF56601">
    <property type="entry name" value="beta-lactamase/transpeptidase-like"/>
    <property type="match status" value="1"/>
</dbReference>
<dbReference type="InterPro" id="IPR050789">
    <property type="entry name" value="Diverse_Enzym_Activities"/>
</dbReference>
<gene>
    <name evidence="2" type="ORF">IAE60_05925</name>
</gene>
<organism evidence="2 3">
    <name type="scientific">Pseudoxanthomonas mexicana</name>
    <dbReference type="NCBI Taxonomy" id="128785"/>
    <lineage>
        <taxon>Bacteria</taxon>
        <taxon>Pseudomonadati</taxon>
        <taxon>Pseudomonadota</taxon>
        <taxon>Gammaproteobacteria</taxon>
        <taxon>Lysobacterales</taxon>
        <taxon>Lysobacteraceae</taxon>
        <taxon>Pseudoxanthomonas</taxon>
    </lineage>
</organism>
<protein>
    <submittedName>
        <fullName evidence="2">Beta-lactamase family protein</fullName>
    </submittedName>
</protein>
<evidence type="ECO:0000313" key="3">
    <source>
        <dbReference type="Proteomes" id="UP000515838"/>
    </source>
</evidence>
<dbReference type="Proteomes" id="UP000515838">
    <property type="component" value="Chromosome"/>
</dbReference>
<dbReference type="InterPro" id="IPR012338">
    <property type="entry name" value="Beta-lactam/transpept-like"/>
</dbReference>
<dbReference type="RefSeq" id="WP_187574229.1">
    <property type="nucleotide sequence ID" value="NZ_CP060731.1"/>
</dbReference>
<dbReference type="InterPro" id="IPR001466">
    <property type="entry name" value="Beta-lactam-related"/>
</dbReference>
<name>A0A7G9TFS0_PSEMX</name>
<accession>A0A7G9TFS0</accession>
<sequence length="404" mass="42901">MLSLAACATAAPTPKALPPAPMDAVLADAVGPEGYLGTVAVVAERGTVVYRGVFGHADLQGRQPLREDAIFRLYSMSKPVTSVAALMLAEEGRLQLDAPVATYLPAFAGLQRVAGGSVEAPELVPVQRVLTVRHLLTHTAGFATGGDDIRVASALLQAEAPEDATDLAGYAQRVARAPLATEPGTRFRYDGVNTEVLARVVEVASGQPFDVFLRTRIFRPLGMHDTGFEVPLAQRGRIMALTTRDAEGRRVLADTPSAREPGIRLRAYTSGAGGLYSTAADYLRFARMLAEGGALEGVRLLREDTVAMMMSDQLDRFDPPVPAPEPGEGFGLGGYVVTDPAVATRPGSRGQFGWSGAASTYFTIDRERGLVILLMSQHLPTEGAPAPPKLAAPFYRAVYSAVTR</sequence>
<reference evidence="2 3" key="1">
    <citation type="submission" date="2020-08" db="EMBL/GenBank/DDBJ databases">
        <title>Streptomycin Non-resistant strain, P. mexicana.</title>
        <authorList>
            <person name="Ganesh-Kumar S."/>
            <person name="Zhe T."/>
            <person name="Yu Z."/>
            <person name="Min Y."/>
        </authorList>
    </citation>
    <scope>NUCLEOTIDE SEQUENCE [LARGE SCALE GENOMIC DNA]</scope>
    <source>
        <strain evidence="2 3">GTZY2</strain>
    </source>
</reference>
<evidence type="ECO:0000259" key="1">
    <source>
        <dbReference type="Pfam" id="PF00144"/>
    </source>
</evidence>
<dbReference type="Pfam" id="PF00144">
    <property type="entry name" value="Beta-lactamase"/>
    <property type="match status" value="1"/>
</dbReference>
<dbReference type="PANTHER" id="PTHR43283:SF3">
    <property type="entry name" value="BETA-LACTAMASE FAMILY PROTEIN (AFU_ORTHOLOGUE AFUA_5G07500)"/>
    <property type="match status" value="1"/>
</dbReference>
<dbReference type="AlphaFoldDB" id="A0A7G9TFS0"/>
<proteinExistence type="predicted"/>
<feature type="domain" description="Beta-lactamase-related" evidence="1">
    <location>
        <begin position="24"/>
        <end position="382"/>
    </location>
</feature>